<dbReference type="PANTHER" id="PTHR30250:SF11">
    <property type="entry name" value="O-ANTIGEN TRANSPORTER-RELATED"/>
    <property type="match status" value="1"/>
</dbReference>
<evidence type="ECO:0000313" key="7">
    <source>
        <dbReference type="EMBL" id="CAD6494144.1"/>
    </source>
</evidence>
<evidence type="ECO:0000256" key="1">
    <source>
        <dbReference type="ARBA" id="ARBA00004651"/>
    </source>
</evidence>
<reference evidence="7" key="1">
    <citation type="submission" date="2020-10" db="EMBL/GenBank/DDBJ databases">
        <authorList>
            <person name="Hahn C.J."/>
            <person name="Laso-Perez R."/>
            <person name="Vulcano F."/>
            <person name="Vaziourakis K.-M."/>
            <person name="Stokke R."/>
            <person name="Steen I.H."/>
            <person name="Teske A."/>
            <person name="Boetius A."/>
            <person name="Liebeke M."/>
            <person name="Amann R."/>
            <person name="Knittel K."/>
        </authorList>
    </citation>
    <scope>NUCLEOTIDE SEQUENCE</scope>
    <source>
        <strain evidence="7">Gfbio:e3339647-f889-4370-9287-4fb5cb688e4c:AG392O15_GoMArc1</strain>
    </source>
</reference>
<dbReference type="PANTHER" id="PTHR30250">
    <property type="entry name" value="PST FAMILY PREDICTED COLANIC ACID TRANSPORTER"/>
    <property type="match status" value="1"/>
</dbReference>
<sequence length="238" mass="25522">MTTYKKFTKDVGLAGIAQVVATLKGLILLPILTKTLGAESYGIWAQIMATVSLLMPFALLQLGFATTRFLAAETDKAKISKGVSSIFAASSFTAFALSLLIFIFAEPLAVAVFGGAGAASFVKLAAILVLLMTLDQVIIEYFMAFRQMERYAVFSILQTIGEVLLIGYLVLSGYGLFGAIVSLLVVKVIVFAAGVHCRSFRYPLILCNSLTDTSFLNMSLIISISVSSNAFNICKHTA</sequence>
<keyword evidence="4 6" id="KW-1133">Transmembrane helix</keyword>
<keyword evidence="3 6" id="KW-0812">Transmembrane</keyword>
<protein>
    <submittedName>
        <fullName evidence="7">Polysaccharide biosynthesis protein</fullName>
    </submittedName>
</protein>
<feature type="transmembrane region" description="Helical" evidence="6">
    <location>
        <begin position="176"/>
        <end position="195"/>
    </location>
</feature>
<dbReference type="InterPro" id="IPR050833">
    <property type="entry name" value="Poly_Biosynth_Transport"/>
</dbReference>
<evidence type="ECO:0000256" key="2">
    <source>
        <dbReference type="ARBA" id="ARBA00022475"/>
    </source>
</evidence>
<name>A0A811TA11_9EURY</name>
<keyword evidence="2" id="KW-1003">Cell membrane</keyword>
<feature type="transmembrane region" description="Helical" evidence="6">
    <location>
        <begin position="12"/>
        <end position="31"/>
    </location>
</feature>
<dbReference type="Proteomes" id="UP000610373">
    <property type="component" value="Unassembled WGS sequence"/>
</dbReference>
<evidence type="ECO:0000256" key="5">
    <source>
        <dbReference type="ARBA" id="ARBA00023136"/>
    </source>
</evidence>
<evidence type="ECO:0000256" key="3">
    <source>
        <dbReference type="ARBA" id="ARBA00022692"/>
    </source>
</evidence>
<dbReference type="GO" id="GO:0005886">
    <property type="term" value="C:plasma membrane"/>
    <property type="evidence" value="ECO:0007669"/>
    <property type="project" value="UniProtKB-SubCell"/>
</dbReference>
<evidence type="ECO:0000256" key="4">
    <source>
        <dbReference type="ARBA" id="ARBA00022989"/>
    </source>
</evidence>
<dbReference type="Pfam" id="PF01943">
    <property type="entry name" value="Polysacc_synt"/>
    <property type="match status" value="1"/>
</dbReference>
<dbReference type="InterPro" id="IPR002797">
    <property type="entry name" value="Polysacc_synth"/>
</dbReference>
<accession>A0A811TA11</accession>
<evidence type="ECO:0000313" key="8">
    <source>
        <dbReference type="Proteomes" id="UP000610373"/>
    </source>
</evidence>
<evidence type="ECO:0000256" key="6">
    <source>
        <dbReference type="SAM" id="Phobius"/>
    </source>
</evidence>
<proteinExistence type="predicted"/>
<organism evidence="7 8">
    <name type="scientific">Candidatus Argoarchaeum ethanivorans</name>
    <dbReference type="NCBI Taxonomy" id="2608793"/>
    <lineage>
        <taxon>Archaea</taxon>
        <taxon>Methanobacteriati</taxon>
        <taxon>Methanobacteriota</taxon>
        <taxon>Stenosarchaea group</taxon>
        <taxon>Methanomicrobia</taxon>
        <taxon>Methanosarcinales</taxon>
        <taxon>Methanosarcinales incertae sedis</taxon>
        <taxon>GOM Arc I cluster</taxon>
        <taxon>Candidatus Argoarchaeum</taxon>
    </lineage>
</organism>
<comment type="caution">
    <text evidence="7">The sequence shown here is derived from an EMBL/GenBank/DDBJ whole genome shotgun (WGS) entry which is preliminary data.</text>
</comment>
<comment type="subcellular location">
    <subcellularLocation>
        <location evidence="1">Cell membrane</location>
        <topology evidence="1">Multi-pass membrane protein</topology>
    </subcellularLocation>
</comment>
<feature type="transmembrane region" description="Helical" evidence="6">
    <location>
        <begin position="151"/>
        <end position="170"/>
    </location>
</feature>
<feature type="transmembrane region" description="Helical" evidence="6">
    <location>
        <begin position="86"/>
        <end position="105"/>
    </location>
</feature>
<feature type="transmembrane region" description="Helical" evidence="6">
    <location>
        <begin position="43"/>
        <end position="65"/>
    </location>
</feature>
<dbReference type="EMBL" id="CAJHIO010000062">
    <property type="protein sequence ID" value="CAD6494144.1"/>
    <property type="molecule type" value="Genomic_DNA"/>
</dbReference>
<dbReference type="AlphaFoldDB" id="A0A811TA11"/>
<keyword evidence="5 6" id="KW-0472">Membrane</keyword>
<feature type="transmembrane region" description="Helical" evidence="6">
    <location>
        <begin position="111"/>
        <end position="131"/>
    </location>
</feature>
<gene>
    <name evidence="7" type="ORF">CHKLHMKO_00633</name>
</gene>